<dbReference type="SUPFAM" id="SSF48065">
    <property type="entry name" value="DBL homology domain (DH-domain)"/>
    <property type="match status" value="1"/>
</dbReference>
<organism evidence="1 2">
    <name type="scientific">Panagrolaimus superbus</name>
    <dbReference type="NCBI Taxonomy" id="310955"/>
    <lineage>
        <taxon>Eukaryota</taxon>
        <taxon>Metazoa</taxon>
        <taxon>Ecdysozoa</taxon>
        <taxon>Nematoda</taxon>
        <taxon>Chromadorea</taxon>
        <taxon>Rhabditida</taxon>
        <taxon>Tylenchina</taxon>
        <taxon>Panagrolaimomorpha</taxon>
        <taxon>Panagrolaimoidea</taxon>
        <taxon>Panagrolaimidae</taxon>
        <taxon>Panagrolaimus</taxon>
    </lineage>
</organism>
<protein>
    <submittedName>
        <fullName evidence="2">Uncharacterized protein</fullName>
    </submittedName>
</protein>
<evidence type="ECO:0000313" key="2">
    <source>
        <dbReference type="WBParaSite" id="PSU_v2.g16228.t1"/>
    </source>
</evidence>
<reference evidence="2" key="1">
    <citation type="submission" date="2022-11" db="UniProtKB">
        <authorList>
            <consortium name="WormBaseParasite"/>
        </authorList>
    </citation>
    <scope>IDENTIFICATION</scope>
</reference>
<name>A0A914YBU1_9BILA</name>
<accession>A0A914YBU1</accession>
<dbReference type="Proteomes" id="UP000887577">
    <property type="component" value="Unplaced"/>
</dbReference>
<dbReference type="InterPro" id="IPR035899">
    <property type="entry name" value="DBL_dom_sf"/>
</dbReference>
<dbReference type="AlphaFoldDB" id="A0A914YBU1"/>
<sequence length="149" mass="17086">MAQNLLYKKWHLIAIVFPKYLDDQQVSHNGVITEIAEDLTEFVNSLGIFLNDLEEISHLWDSRSPNLADVILKNLEGILKCFPFLKHIETHRQKLQKMLCDETFAAATAQFEKDRLNDPSVFICTTFDNLIKPVTQSPENTGIKISKEP</sequence>
<evidence type="ECO:0000313" key="1">
    <source>
        <dbReference type="Proteomes" id="UP000887577"/>
    </source>
</evidence>
<dbReference type="WBParaSite" id="PSU_v2.g16228.t1">
    <property type="protein sequence ID" value="PSU_v2.g16228.t1"/>
    <property type="gene ID" value="PSU_v2.g16228"/>
</dbReference>
<proteinExistence type="predicted"/>
<keyword evidence="1" id="KW-1185">Reference proteome</keyword>